<keyword evidence="2" id="KW-1185">Reference proteome</keyword>
<reference evidence="1 2" key="2">
    <citation type="submission" date="2020-03" db="EMBL/GenBank/DDBJ databases">
        <authorList>
            <person name="Ichikawa N."/>
            <person name="Kimura A."/>
            <person name="Kitahashi Y."/>
            <person name="Uohara A."/>
        </authorList>
    </citation>
    <scope>NUCLEOTIDE SEQUENCE [LARGE SCALE GENOMIC DNA]</scope>
    <source>
        <strain evidence="1 2">NBRC 107702</strain>
    </source>
</reference>
<dbReference type="AlphaFoldDB" id="A0A6F8Y3S3"/>
<proteinExistence type="predicted"/>
<evidence type="ECO:0000313" key="2">
    <source>
        <dbReference type="Proteomes" id="UP000502508"/>
    </source>
</evidence>
<reference evidence="1 2" key="1">
    <citation type="submission" date="2020-03" db="EMBL/GenBank/DDBJ databases">
        <title>Whole genome shotgun sequence of Phytohabitans flavus NBRC 107702.</title>
        <authorList>
            <person name="Komaki H."/>
            <person name="Tamura T."/>
        </authorList>
    </citation>
    <scope>NUCLEOTIDE SEQUENCE [LARGE SCALE GENOMIC DNA]</scope>
    <source>
        <strain evidence="1 2">NBRC 107702</strain>
    </source>
</reference>
<accession>A0A6F8Y3S3</accession>
<name>A0A6F8Y3S3_9ACTN</name>
<sequence length="42" mass="4370">MWNIVGRAGEGTVKPVYGLRKEGPERAGTAALTLDDGEGAII</sequence>
<evidence type="ECO:0000313" key="1">
    <source>
        <dbReference type="EMBL" id="BCB80710.1"/>
    </source>
</evidence>
<organism evidence="1 2">
    <name type="scientific">Phytohabitans flavus</name>
    <dbReference type="NCBI Taxonomy" id="1076124"/>
    <lineage>
        <taxon>Bacteria</taxon>
        <taxon>Bacillati</taxon>
        <taxon>Actinomycetota</taxon>
        <taxon>Actinomycetes</taxon>
        <taxon>Micromonosporales</taxon>
        <taxon>Micromonosporaceae</taxon>
    </lineage>
</organism>
<gene>
    <name evidence="1" type="ORF">Pflav_071200</name>
</gene>
<protein>
    <submittedName>
        <fullName evidence="1">Uncharacterized protein</fullName>
    </submittedName>
</protein>
<dbReference type="Proteomes" id="UP000502508">
    <property type="component" value="Chromosome"/>
</dbReference>
<dbReference type="EMBL" id="AP022870">
    <property type="protein sequence ID" value="BCB80710.1"/>
    <property type="molecule type" value="Genomic_DNA"/>
</dbReference>
<dbReference type="KEGG" id="pfla:Pflav_071200"/>